<dbReference type="PANTHER" id="PTHR24112:SF66">
    <property type="entry name" value="LEUCINE-RICH REPEAT, ISOFORM F"/>
    <property type="match status" value="1"/>
</dbReference>
<reference evidence="2" key="2">
    <citation type="submission" date="2022-08" db="EMBL/GenBank/DDBJ databases">
        <title>Novel sulphate-reducing endosymbionts in the free-living metamonad Anaeramoeba.</title>
        <authorList>
            <person name="Jerlstrom-Hultqvist J."/>
            <person name="Cepicka I."/>
            <person name="Gallot-Lavallee L."/>
            <person name="Salas-Leiva D."/>
            <person name="Curtis B.A."/>
            <person name="Zahonova K."/>
            <person name="Pipaliya S."/>
            <person name="Dacks J."/>
            <person name="Roger A.J."/>
        </authorList>
    </citation>
    <scope>NUCLEOTIDE SEQUENCE</scope>
    <source>
        <strain evidence="2">Busselton2</strain>
    </source>
</reference>
<feature type="compositionally biased region" description="Acidic residues" evidence="1">
    <location>
        <begin position="739"/>
        <end position="751"/>
    </location>
</feature>
<feature type="compositionally biased region" description="Low complexity" evidence="1">
    <location>
        <begin position="723"/>
        <end position="738"/>
    </location>
</feature>
<evidence type="ECO:0000313" key="4">
    <source>
        <dbReference type="Proteomes" id="UP001146793"/>
    </source>
</evidence>
<dbReference type="AlphaFoldDB" id="A0AAV7Z798"/>
<sequence>MSDEIEEKVTEKQLKKIKKALKSDVLIACWVWKSNNKKKKEKRIIAVSEFRVVTFGKRKTGIKNKVLRNGHLFELKKLKSFDNKHLKLEFNEFVFDFFSDRADDFAKIILKNYLKTSVGFPQEEFLVFECEPQDRLTGFEIEESPGQGFIETYRAYCDYFKTNVNQPIIDYLKQNILIFKNDSRKNKLVLSKFKGISQKENNNLELKPFFFALKHNLHFKQVNICNVLNKEIFKQISETLTTNTKIEKLFLSNIGATEGFKAIGKSFVANSSLPLEYIDFSLNKIPESEITNGFAYGIENLGSGLVELDLSYSQLTPKSINRIFNALSINNKHLKLEYLNLSGSNFSKVGSIAFQKWAEKTGQNNNCKMLLFSGASLDLEIVCQSIAENFSNSSLKYIDLSKTEINKRNYISIATLIRETKTLKHLNISRTGAKPEAISTILTEILTNEKINGFCYNVSGNIIGIKGAPLIAESFAKSLESNSLEEFIIDDCKLTFKGFNILFEDTNKNLLNIKSLKKLSISRNISKGKSALKAIQSVNKIIKSKHLEYFRMRGDEKNHIGKHFDTVFTTFNKNWTLKALDLRGNYMQQDALIKLLGILGSARKVIQKVYLDKNDNSLITIEMIKGLIAKNPSLYAFEFPLSDSLKIDKSTPKKERKSIQFKLKEIKKDINEQIVSNRSNLKSDFQLIKISPDYSEKMIQKILYQHNNQLNDKCTYLQSQENQFNSSENQFSENQSQELSEEYPSDFEFDTPNELPTLNLNKIGPPPKLPEIINKD</sequence>
<evidence type="ECO:0000313" key="2">
    <source>
        <dbReference type="EMBL" id="KAJ3436485.1"/>
    </source>
</evidence>
<gene>
    <name evidence="2" type="ORF">M0812_18543</name>
    <name evidence="3" type="ORF">M0813_01104</name>
</gene>
<organism evidence="2 4">
    <name type="scientific">Anaeramoeba flamelloides</name>
    <dbReference type="NCBI Taxonomy" id="1746091"/>
    <lineage>
        <taxon>Eukaryota</taxon>
        <taxon>Metamonada</taxon>
        <taxon>Anaeramoebidae</taxon>
        <taxon>Anaeramoeba</taxon>
    </lineage>
</organism>
<evidence type="ECO:0000256" key="1">
    <source>
        <dbReference type="SAM" id="MobiDB-lite"/>
    </source>
</evidence>
<comment type="caution">
    <text evidence="2">The sequence shown here is derived from an EMBL/GenBank/DDBJ whole genome shotgun (WGS) entry which is preliminary data.</text>
</comment>
<protein>
    <submittedName>
        <fullName evidence="2 3">Leucine-rich repeat</fullName>
    </submittedName>
</protein>
<accession>A0AAV7Z798</accession>
<dbReference type="PANTHER" id="PTHR24112">
    <property type="entry name" value="LEUCINE-RICH REPEAT, ISOFORM F-RELATED"/>
    <property type="match status" value="1"/>
</dbReference>
<dbReference type="GO" id="GO:0016477">
    <property type="term" value="P:cell migration"/>
    <property type="evidence" value="ECO:0007669"/>
    <property type="project" value="TreeGrafter"/>
</dbReference>
<dbReference type="Gene3D" id="3.80.10.10">
    <property type="entry name" value="Ribonuclease Inhibitor"/>
    <property type="match status" value="1"/>
</dbReference>
<dbReference type="GO" id="GO:0030027">
    <property type="term" value="C:lamellipodium"/>
    <property type="evidence" value="ECO:0007669"/>
    <property type="project" value="TreeGrafter"/>
</dbReference>
<feature type="region of interest" description="Disordered" evidence="1">
    <location>
        <begin position="723"/>
        <end position="776"/>
    </location>
</feature>
<dbReference type="InterPro" id="IPR032675">
    <property type="entry name" value="LRR_dom_sf"/>
</dbReference>
<dbReference type="GO" id="GO:0034315">
    <property type="term" value="P:regulation of Arp2/3 complex-mediated actin nucleation"/>
    <property type="evidence" value="ECO:0007669"/>
    <property type="project" value="TreeGrafter"/>
</dbReference>
<dbReference type="InterPro" id="IPR051279">
    <property type="entry name" value="PP1-Reg/Actin-Interact_Protein"/>
</dbReference>
<dbReference type="SUPFAM" id="SSF52047">
    <property type="entry name" value="RNI-like"/>
    <property type="match status" value="2"/>
</dbReference>
<evidence type="ECO:0000313" key="3">
    <source>
        <dbReference type="EMBL" id="KAJ6226135.1"/>
    </source>
</evidence>
<proteinExistence type="predicted"/>
<dbReference type="EMBL" id="JAOAOG010000346">
    <property type="protein sequence ID" value="KAJ6226135.1"/>
    <property type="molecule type" value="Genomic_DNA"/>
</dbReference>
<name>A0AAV7Z798_9EUKA</name>
<keyword evidence="5" id="KW-1185">Reference proteome</keyword>
<dbReference type="EMBL" id="JANTQA010000036">
    <property type="protein sequence ID" value="KAJ3436485.1"/>
    <property type="molecule type" value="Genomic_DNA"/>
</dbReference>
<dbReference type="Proteomes" id="UP001146793">
    <property type="component" value="Unassembled WGS sequence"/>
</dbReference>
<evidence type="ECO:0000313" key="5">
    <source>
        <dbReference type="Proteomes" id="UP001150062"/>
    </source>
</evidence>
<dbReference type="GO" id="GO:0005886">
    <property type="term" value="C:plasma membrane"/>
    <property type="evidence" value="ECO:0007669"/>
    <property type="project" value="TreeGrafter"/>
</dbReference>
<dbReference type="Proteomes" id="UP001150062">
    <property type="component" value="Unassembled WGS sequence"/>
</dbReference>
<reference evidence="3" key="1">
    <citation type="submission" date="2022-08" db="EMBL/GenBank/DDBJ databases">
        <title>Novel sulfate-reducing endosymbionts in the free-living metamonad Anaeramoeba.</title>
        <authorList>
            <person name="Jerlstrom-Hultqvist J."/>
            <person name="Cepicka I."/>
            <person name="Gallot-Lavallee L."/>
            <person name="Salas-Leiva D."/>
            <person name="Curtis B.A."/>
            <person name="Zahonova K."/>
            <person name="Pipaliya S."/>
            <person name="Dacks J."/>
            <person name="Roger A.J."/>
        </authorList>
    </citation>
    <scope>NUCLEOTIDE SEQUENCE</scope>
    <source>
        <strain evidence="3">Schooner1</strain>
    </source>
</reference>